<gene>
    <name evidence="3" type="ORF">GCM10023340_07940</name>
</gene>
<dbReference type="PANTHER" id="PTHR48050:SF13">
    <property type="entry name" value="STEROL 3-BETA-GLUCOSYLTRANSFERASE UGT80A2"/>
    <property type="match status" value="1"/>
</dbReference>
<evidence type="ECO:0000256" key="1">
    <source>
        <dbReference type="SAM" id="MobiDB-lite"/>
    </source>
</evidence>
<evidence type="ECO:0000259" key="2">
    <source>
        <dbReference type="Pfam" id="PF06722"/>
    </source>
</evidence>
<dbReference type="EMBL" id="BAABKG010000001">
    <property type="protein sequence ID" value="GAA5143151.1"/>
    <property type="molecule type" value="Genomic_DNA"/>
</dbReference>
<accession>A0ABP9P9T2</accession>
<evidence type="ECO:0000313" key="3">
    <source>
        <dbReference type="EMBL" id="GAA5143151.1"/>
    </source>
</evidence>
<sequence length="387" mass="39647">MGPVRVLVSFAGGRGHLLPLLPLARALRDAGHRLVLSGGHRAVAGMAGTGLFDQVLPHDRLGQPPPEPPDGGTGDLDLTPLEVEAERIGSGWAGRMGPRNRVRTAGVLERWPADLVLCDEMDFGSVAAARDAGLPCVVVDVIASGALTRPEHVTGPLADLGLDVVTAKGDLPVVPFPPCLRDPALPLPAGAAVVRPEEPAAPDGPEPDAVGWLRAHDGPRVYLTLGTVFNTGSGDLFARLLRGLAGRGARVLATVGREVDPARVGVSADDVRVERFVPQAQVLPAVDVVVNHGGSGSVVGALAHGVPVVAAPLGADQELNAARLTALGAGLRLDPVTTAGDDVWRAVSSALETGPRAAARQVADEVAALPVVASLVSRVDRLVGSTL</sequence>
<dbReference type="InterPro" id="IPR050426">
    <property type="entry name" value="Glycosyltransferase_28"/>
</dbReference>
<dbReference type="SUPFAM" id="SSF53756">
    <property type="entry name" value="UDP-Glycosyltransferase/glycogen phosphorylase"/>
    <property type="match status" value="1"/>
</dbReference>
<dbReference type="Pfam" id="PF06722">
    <property type="entry name" value="EryCIII-like_C"/>
    <property type="match status" value="1"/>
</dbReference>
<dbReference type="InterPro" id="IPR002213">
    <property type="entry name" value="UDP_glucos_trans"/>
</dbReference>
<dbReference type="CDD" id="cd03784">
    <property type="entry name" value="GT1_Gtf-like"/>
    <property type="match status" value="1"/>
</dbReference>
<dbReference type="PANTHER" id="PTHR48050">
    <property type="entry name" value="STEROL 3-BETA-GLUCOSYLTRANSFERASE"/>
    <property type="match status" value="1"/>
</dbReference>
<keyword evidence="4" id="KW-1185">Reference proteome</keyword>
<dbReference type="Gene3D" id="3.40.50.2000">
    <property type="entry name" value="Glycogen Phosphorylase B"/>
    <property type="match status" value="2"/>
</dbReference>
<comment type="caution">
    <text evidence="3">The sequence shown here is derived from an EMBL/GenBank/DDBJ whole genome shotgun (WGS) entry which is preliminary data.</text>
</comment>
<feature type="region of interest" description="Disordered" evidence="1">
    <location>
        <begin position="55"/>
        <end position="77"/>
    </location>
</feature>
<organism evidence="3 4">
    <name type="scientific">Nocardioides marinquilinus</name>
    <dbReference type="NCBI Taxonomy" id="1210400"/>
    <lineage>
        <taxon>Bacteria</taxon>
        <taxon>Bacillati</taxon>
        <taxon>Actinomycetota</taxon>
        <taxon>Actinomycetes</taxon>
        <taxon>Propionibacteriales</taxon>
        <taxon>Nocardioidaceae</taxon>
        <taxon>Nocardioides</taxon>
    </lineage>
</organism>
<reference evidence="4" key="1">
    <citation type="journal article" date="2019" name="Int. J. Syst. Evol. Microbiol.">
        <title>The Global Catalogue of Microorganisms (GCM) 10K type strain sequencing project: providing services to taxonomists for standard genome sequencing and annotation.</title>
        <authorList>
            <consortium name="The Broad Institute Genomics Platform"/>
            <consortium name="The Broad Institute Genome Sequencing Center for Infectious Disease"/>
            <person name="Wu L."/>
            <person name="Ma J."/>
        </authorList>
    </citation>
    <scope>NUCLEOTIDE SEQUENCE [LARGE SCALE GENOMIC DNA]</scope>
    <source>
        <strain evidence="4">JCM 18459</strain>
    </source>
</reference>
<proteinExistence type="predicted"/>
<feature type="domain" description="Erythromycin biosynthesis protein CIII-like C-terminal" evidence="2">
    <location>
        <begin position="264"/>
        <end position="379"/>
    </location>
</feature>
<dbReference type="InterPro" id="IPR010610">
    <property type="entry name" value="EryCIII-like_C"/>
</dbReference>
<protein>
    <recommendedName>
        <fullName evidence="2">Erythromycin biosynthesis protein CIII-like C-terminal domain-containing protein</fullName>
    </recommendedName>
</protein>
<dbReference type="Proteomes" id="UP001500221">
    <property type="component" value="Unassembled WGS sequence"/>
</dbReference>
<name>A0ABP9P9T2_9ACTN</name>
<evidence type="ECO:0000313" key="4">
    <source>
        <dbReference type="Proteomes" id="UP001500221"/>
    </source>
</evidence>